<dbReference type="EMBL" id="UGXT01000002">
    <property type="protein sequence ID" value="SUH39493.1"/>
    <property type="molecule type" value="Genomic_DNA"/>
</dbReference>
<accession>A0A379WZK8</accession>
<dbReference type="Proteomes" id="UP000254712">
    <property type="component" value="Unassembled WGS sequence"/>
</dbReference>
<evidence type="ECO:0000313" key="1">
    <source>
        <dbReference type="EMBL" id="SUH39493.1"/>
    </source>
</evidence>
<protein>
    <submittedName>
        <fullName evidence="1">Uncharacterized protein</fullName>
    </submittedName>
</protein>
<organism evidence="1 2">
    <name type="scientific">Salmonella enterica I</name>
    <dbReference type="NCBI Taxonomy" id="59201"/>
    <lineage>
        <taxon>Bacteria</taxon>
        <taxon>Pseudomonadati</taxon>
        <taxon>Pseudomonadota</taxon>
        <taxon>Gammaproteobacteria</taxon>
        <taxon>Enterobacterales</taxon>
        <taxon>Enterobacteriaceae</taxon>
        <taxon>Salmonella</taxon>
    </lineage>
</organism>
<evidence type="ECO:0000313" key="2">
    <source>
        <dbReference type="Proteomes" id="UP000254712"/>
    </source>
</evidence>
<gene>
    <name evidence="1" type="ORF">NCTC8261_05857</name>
</gene>
<name>A0A379WZK8_SALET</name>
<dbReference type="AlphaFoldDB" id="A0A379WZK8"/>
<reference evidence="1 2" key="1">
    <citation type="submission" date="2018-06" db="EMBL/GenBank/DDBJ databases">
        <authorList>
            <consortium name="Pathogen Informatics"/>
            <person name="Doyle S."/>
        </authorList>
    </citation>
    <scope>NUCLEOTIDE SEQUENCE [LARGE SCALE GENOMIC DNA]</scope>
    <source>
        <strain evidence="1 2">NCTC8261</strain>
    </source>
</reference>
<sequence length="71" mass="8438">MDNKFYFFQKLYSGTSRYKMNLTYTAILRYLLIEIETHEKNHISNECTGSEFRFGIVASVCHGRLKRPLQQ</sequence>
<proteinExistence type="predicted"/>